<keyword evidence="2" id="KW-1185">Reference proteome</keyword>
<comment type="caution">
    <text evidence="1">The sequence shown here is derived from an EMBL/GenBank/DDBJ whole genome shotgun (WGS) entry which is preliminary data.</text>
</comment>
<sequence>MLSWQPLDAAVTACTVTRPCCPAVGRCWDTAGTPPRHRRPSADPATVILHVTASVASTRGTPLLSYPSKYTPSPDAHERFINLASSSMLCQTQSRREQ</sequence>
<proteinExistence type="predicted"/>
<accession>A0A5B7DYZ2</accession>
<dbReference type="EMBL" id="VSRR010001654">
    <property type="protein sequence ID" value="MPC26810.1"/>
    <property type="molecule type" value="Genomic_DNA"/>
</dbReference>
<dbReference type="AlphaFoldDB" id="A0A5B7DYZ2"/>
<evidence type="ECO:0000313" key="1">
    <source>
        <dbReference type="EMBL" id="MPC26810.1"/>
    </source>
</evidence>
<evidence type="ECO:0000313" key="2">
    <source>
        <dbReference type="Proteomes" id="UP000324222"/>
    </source>
</evidence>
<name>A0A5B7DYZ2_PORTR</name>
<protein>
    <submittedName>
        <fullName evidence="1">Uncharacterized protein</fullName>
    </submittedName>
</protein>
<gene>
    <name evidence="1" type="ORF">E2C01_019960</name>
</gene>
<organism evidence="1 2">
    <name type="scientific">Portunus trituberculatus</name>
    <name type="common">Swimming crab</name>
    <name type="synonym">Neptunus trituberculatus</name>
    <dbReference type="NCBI Taxonomy" id="210409"/>
    <lineage>
        <taxon>Eukaryota</taxon>
        <taxon>Metazoa</taxon>
        <taxon>Ecdysozoa</taxon>
        <taxon>Arthropoda</taxon>
        <taxon>Crustacea</taxon>
        <taxon>Multicrustacea</taxon>
        <taxon>Malacostraca</taxon>
        <taxon>Eumalacostraca</taxon>
        <taxon>Eucarida</taxon>
        <taxon>Decapoda</taxon>
        <taxon>Pleocyemata</taxon>
        <taxon>Brachyura</taxon>
        <taxon>Eubrachyura</taxon>
        <taxon>Portunoidea</taxon>
        <taxon>Portunidae</taxon>
        <taxon>Portuninae</taxon>
        <taxon>Portunus</taxon>
    </lineage>
</organism>
<reference evidence="1 2" key="1">
    <citation type="submission" date="2019-05" db="EMBL/GenBank/DDBJ databases">
        <title>Another draft genome of Portunus trituberculatus and its Hox gene families provides insights of decapod evolution.</title>
        <authorList>
            <person name="Jeong J.-H."/>
            <person name="Song I."/>
            <person name="Kim S."/>
            <person name="Choi T."/>
            <person name="Kim D."/>
            <person name="Ryu S."/>
            <person name="Kim W."/>
        </authorList>
    </citation>
    <scope>NUCLEOTIDE SEQUENCE [LARGE SCALE GENOMIC DNA]</scope>
    <source>
        <tissue evidence="1">Muscle</tissue>
    </source>
</reference>
<dbReference type="Proteomes" id="UP000324222">
    <property type="component" value="Unassembled WGS sequence"/>
</dbReference>